<name>A0AAD7EM88_9AGAR</name>
<evidence type="ECO:0000256" key="2">
    <source>
        <dbReference type="SAM" id="MobiDB-lite"/>
    </source>
</evidence>
<dbReference type="EMBL" id="JARIHO010000032">
    <property type="protein sequence ID" value="KAJ7334868.1"/>
    <property type="molecule type" value="Genomic_DNA"/>
</dbReference>
<dbReference type="CDD" id="cd22191">
    <property type="entry name" value="DPBB_RlpA_EXP_N-like"/>
    <property type="match status" value="1"/>
</dbReference>
<proteinExistence type="predicted"/>
<accession>A0AAD7EM88</accession>
<dbReference type="SUPFAM" id="SSF50685">
    <property type="entry name" value="Barwin-like endoglucanases"/>
    <property type="match status" value="1"/>
</dbReference>
<feature type="compositionally biased region" description="Low complexity" evidence="2">
    <location>
        <begin position="156"/>
        <end position="212"/>
    </location>
</feature>
<keyword evidence="1 3" id="KW-0732">Signal</keyword>
<reference evidence="4" key="1">
    <citation type="submission" date="2023-03" db="EMBL/GenBank/DDBJ databases">
        <title>Massive genome expansion in bonnet fungi (Mycena s.s.) driven by repeated elements and novel gene families across ecological guilds.</title>
        <authorList>
            <consortium name="Lawrence Berkeley National Laboratory"/>
            <person name="Harder C.B."/>
            <person name="Miyauchi S."/>
            <person name="Viragh M."/>
            <person name="Kuo A."/>
            <person name="Thoen E."/>
            <person name="Andreopoulos B."/>
            <person name="Lu D."/>
            <person name="Skrede I."/>
            <person name="Drula E."/>
            <person name="Henrissat B."/>
            <person name="Morin E."/>
            <person name="Kohler A."/>
            <person name="Barry K."/>
            <person name="LaButti K."/>
            <person name="Morin E."/>
            <person name="Salamov A."/>
            <person name="Lipzen A."/>
            <person name="Mereny Z."/>
            <person name="Hegedus B."/>
            <person name="Baldrian P."/>
            <person name="Stursova M."/>
            <person name="Weitz H."/>
            <person name="Taylor A."/>
            <person name="Grigoriev I.V."/>
            <person name="Nagy L.G."/>
            <person name="Martin F."/>
            <person name="Kauserud H."/>
        </authorList>
    </citation>
    <scope>NUCLEOTIDE SEQUENCE</scope>
    <source>
        <strain evidence="4">CBHHK002</strain>
    </source>
</reference>
<sequence length="236" mass="24413">MIAFLSLLLVPVALARNFSLTRPHAVLPRDGSSLFSNYNAGDSEGACGAWHQDSEYVVAFPQVQWDGGSHCNQEVYITYNGMSATAKIVDECEKCPYGGLDFSQSLFGHFVGGEQNNLDVGEIYGTYVFGSGPSGGGGDSGDDNDDITTKKPTPPTTTATHKSTTTTHSTTTAHSTSTTHISSAPASPSQSPASASHSSASASPSASASASPIAGTGPQNLQDFSQMILNLAGLLM</sequence>
<dbReference type="Proteomes" id="UP001218218">
    <property type="component" value="Unassembled WGS sequence"/>
</dbReference>
<organism evidence="4 5">
    <name type="scientific">Mycena albidolilacea</name>
    <dbReference type="NCBI Taxonomy" id="1033008"/>
    <lineage>
        <taxon>Eukaryota</taxon>
        <taxon>Fungi</taxon>
        <taxon>Dikarya</taxon>
        <taxon>Basidiomycota</taxon>
        <taxon>Agaricomycotina</taxon>
        <taxon>Agaricomycetes</taxon>
        <taxon>Agaricomycetidae</taxon>
        <taxon>Agaricales</taxon>
        <taxon>Marasmiineae</taxon>
        <taxon>Mycenaceae</taxon>
        <taxon>Mycena</taxon>
    </lineage>
</organism>
<feature type="region of interest" description="Disordered" evidence="2">
    <location>
        <begin position="134"/>
        <end position="220"/>
    </location>
</feature>
<evidence type="ECO:0000313" key="4">
    <source>
        <dbReference type="EMBL" id="KAJ7334868.1"/>
    </source>
</evidence>
<dbReference type="PANTHER" id="PTHR31836">
    <property type="match status" value="1"/>
</dbReference>
<feature type="chain" id="PRO_5041989654" evidence="3">
    <location>
        <begin position="16"/>
        <end position="236"/>
    </location>
</feature>
<comment type="caution">
    <text evidence="4">The sequence shown here is derived from an EMBL/GenBank/DDBJ whole genome shotgun (WGS) entry which is preliminary data.</text>
</comment>
<evidence type="ECO:0000256" key="1">
    <source>
        <dbReference type="ARBA" id="ARBA00022729"/>
    </source>
</evidence>
<dbReference type="AlphaFoldDB" id="A0AAD7EM88"/>
<dbReference type="Gene3D" id="2.40.40.10">
    <property type="entry name" value="RlpA-like domain"/>
    <property type="match status" value="1"/>
</dbReference>
<protein>
    <submittedName>
        <fullName evidence="4">Uncharacterized protein</fullName>
    </submittedName>
</protein>
<evidence type="ECO:0000256" key="3">
    <source>
        <dbReference type="SAM" id="SignalP"/>
    </source>
</evidence>
<evidence type="ECO:0000313" key="5">
    <source>
        <dbReference type="Proteomes" id="UP001218218"/>
    </source>
</evidence>
<dbReference type="InterPro" id="IPR036908">
    <property type="entry name" value="RlpA-like_sf"/>
</dbReference>
<feature type="signal peptide" evidence="3">
    <location>
        <begin position="1"/>
        <end position="15"/>
    </location>
</feature>
<dbReference type="PANTHER" id="PTHR31836:SF28">
    <property type="entry name" value="SRCR DOMAIN-CONTAINING PROTEIN-RELATED"/>
    <property type="match status" value="1"/>
</dbReference>
<gene>
    <name evidence="4" type="ORF">DFH08DRAFT_879550</name>
</gene>
<dbReference type="InterPro" id="IPR051477">
    <property type="entry name" value="Expansin_CellWall"/>
</dbReference>
<keyword evidence="5" id="KW-1185">Reference proteome</keyword>